<protein>
    <submittedName>
        <fullName evidence="3">Uncharacterized protein isoform X1</fullName>
    </submittedName>
</protein>
<evidence type="ECO:0000313" key="3">
    <source>
        <dbReference type="RefSeq" id="XP_017031132.1"/>
    </source>
</evidence>
<dbReference type="GeneID" id="108080778"/>
<dbReference type="AlphaFoldDB" id="A0A6P4IQA3"/>
<feature type="region of interest" description="Disordered" evidence="1">
    <location>
        <begin position="1"/>
        <end position="100"/>
    </location>
</feature>
<name>A0A6P4IQA3_DROKI</name>
<reference evidence="3" key="1">
    <citation type="submission" date="2025-08" db="UniProtKB">
        <authorList>
            <consortium name="RefSeq"/>
        </authorList>
    </citation>
    <scope>IDENTIFICATION</scope>
    <source>
        <strain evidence="3">14028-0561.14</strain>
        <tissue evidence="3">Whole fly</tissue>
    </source>
</reference>
<dbReference type="RefSeq" id="XP_017031132.1">
    <property type="nucleotide sequence ID" value="XM_017175643.3"/>
</dbReference>
<organism evidence="2 3">
    <name type="scientific">Drosophila kikkawai</name>
    <name type="common">Fruit fly</name>
    <dbReference type="NCBI Taxonomy" id="30033"/>
    <lineage>
        <taxon>Eukaryota</taxon>
        <taxon>Metazoa</taxon>
        <taxon>Ecdysozoa</taxon>
        <taxon>Arthropoda</taxon>
        <taxon>Hexapoda</taxon>
        <taxon>Insecta</taxon>
        <taxon>Pterygota</taxon>
        <taxon>Neoptera</taxon>
        <taxon>Endopterygota</taxon>
        <taxon>Diptera</taxon>
        <taxon>Brachycera</taxon>
        <taxon>Muscomorpha</taxon>
        <taxon>Ephydroidea</taxon>
        <taxon>Drosophilidae</taxon>
        <taxon>Drosophila</taxon>
        <taxon>Sophophora</taxon>
    </lineage>
</organism>
<proteinExistence type="predicted"/>
<evidence type="ECO:0000313" key="2">
    <source>
        <dbReference type="Proteomes" id="UP001652661"/>
    </source>
</evidence>
<sequence>MSSPICTTSREVRSLMESEMHGPPSLDDGSVYIDGLRRSGRLKRKQTPIEPPKKKPKKPIEEKEPTSPIPCKRPSFVCSTPFKDREPFPDSDSSDEDSAEDIIEDLHISSSSTEEGTSYLVASRSGYEGHIFSESR</sequence>
<keyword evidence="2" id="KW-1185">Reference proteome</keyword>
<feature type="compositionally biased region" description="Basic and acidic residues" evidence="1">
    <location>
        <begin position="10"/>
        <end position="20"/>
    </location>
</feature>
<dbReference type="Proteomes" id="UP001652661">
    <property type="component" value="Chromosome 3R"/>
</dbReference>
<gene>
    <name evidence="3" type="primary">LOC108080778</name>
</gene>
<evidence type="ECO:0000256" key="1">
    <source>
        <dbReference type="SAM" id="MobiDB-lite"/>
    </source>
</evidence>
<accession>A0A6P4IQA3</accession>